<evidence type="ECO:0000313" key="2">
    <source>
        <dbReference type="Proteomes" id="UP000321083"/>
    </source>
</evidence>
<evidence type="ECO:0008006" key="3">
    <source>
        <dbReference type="Google" id="ProtNLM"/>
    </source>
</evidence>
<dbReference type="AlphaFoldDB" id="A0A5C6MC76"/>
<reference evidence="1 2" key="1">
    <citation type="submission" date="2019-08" db="EMBL/GenBank/DDBJ databases">
        <title>100 year-old enigma solved: identification of Planctomyces bekefii, the type genus and species of the phylum Planctomycetes.</title>
        <authorList>
            <person name="Svetlana D.N."/>
            <person name="Overmann J."/>
        </authorList>
    </citation>
    <scope>NUCLEOTIDE SEQUENCE [LARGE SCALE GENOMIC DNA]</scope>
    <source>
        <strain evidence="1">Phe10_nw2017</strain>
    </source>
</reference>
<proteinExistence type="predicted"/>
<gene>
    <name evidence="1" type="ORF">E3A20_04270</name>
</gene>
<protein>
    <recommendedName>
        <fullName evidence="3">Cytochrome c domain-containing protein</fullName>
    </recommendedName>
</protein>
<dbReference type="EMBL" id="SRHE01000049">
    <property type="protein sequence ID" value="TWW11759.1"/>
    <property type="molecule type" value="Genomic_DNA"/>
</dbReference>
<reference evidence="1 2" key="2">
    <citation type="submission" date="2019-08" db="EMBL/GenBank/DDBJ databases">
        <authorList>
            <person name="Henke P."/>
        </authorList>
    </citation>
    <scope>NUCLEOTIDE SEQUENCE [LARGE SCALE GENOMIC DNA]</scope>
    <source>
        <strain evidence="1">Phe10_nw2017</strain>
    </source>
</reference>
<sequence length="338" mass="35460">MPLRGPYFGQGDVAIVNQWIDEDLYVATDGAQWDVEVITGSGVSSDKLGMLEVPDDDRLVMILTLDQPGSNIEVGGTCPIGALTELSDRSSSYESGVIKADCSIAITRTFSSSGDGGGDGDSPELEQFVVSMSAAYGRENGATPNIVTSARTKIGMAGEAVAFDFTVRSNDRLSSVLSESIAGSCPSGVLELVSESAGAYRYTTGAISGDCEVVIKTQNPCPTVLPSVTFTDVNAILTAGLVQSCTNCHYSGSSDVGDAFSDFGSGQGGFLVHSKLTGSSASNGLKIVDSGRPLSSALYLQIDPVLNYRSRMPYEGPYIGLEDRSRVCNWIFEGAQDN</sequence>
<name>A0A5C6MC76_9PLAN</name>
<keyword evidence="2" id="KW-1185">Reference proteome</keyword>
<organism evidence="1 2">
    <name type="scientific">Planctomyces bekefii</name>
    <dbReference type="NCBI Taxonomy" id="1653850"/>
    <lineage>
        <taxon>Bacteria</taxon>
        <taxon>Pseudomonadati</taxon>
        <taxon>Planctomycetota</taxon>
        <taxon>Planctomycetia</taxon>
        <taxon>Planctomycetales</taxon>
        <taxon>Planctomycetaceae</taxon>
        <taxon>Planctomyces</taxon>
    </lineage>
</organism>
<dbReference type="Proteomes" id="UP000321083">
    <property type="component" value="Unassembled WGS sequence"/>
</dbReference>
<comment type="caution">
    <text evidence="1">The sequence shown here is derived from an EMBL/GenBank/DDBJ whole genome shotgun (WGS) entry which is preliminary data.</text>
</comment>
<accession>A0A5C6MC76</accession>
<evidence type="ECO:0000313" key="1">
    <source>
        <dbReference type="EMBL" id="TWW11759.1"/>
    </source>
</evidence>